<organism evidence="2 3">
    <name type="scientific">Trifolium subterraneum</name>
    <name type="common">Subterranean clover</name>
    <dbReference type="NCBI Taxonomy" id="3900"/>
    <lineage>
        <taxon>Eukaryota</taxon>
        <taxon>Viridiplantae</taxon>
        <taxon>Streptophyta</taxon>
        <taxon>Embryophyta</taxon>
        <taxon>Tracheophyta</taxon>
        <taxon>Spermatophyta</taxon>
        <taxon>Magnoliopsida</taxon>
        <taxon>eudicotyledons</taxon>
        <taxon>Gunneridae</taxon>
        <taxon>Pentapetalae</taxon>
        <taxon>rosids</taxon>
        <taxon>fabids</taxon>
        <taxon>Fabales</taxon>
        <taxon>Fabaceae</taxon>
        <taxon>Papilionoideae</taxon>
        <taxon>50 kb inversion clade</taxon>
        <taxon>NPAAA clade</taxon>
        <taxon>Hologalegina</taxon>
        <taxon>IRL clade</taxon>
        <taxon>Trifolieae</taxon>
        <taxon>Trifolium</taxon>
    </lineage>
</organism>
<feature type="compositionally biased region" description="Basic and acidic residues" evidence="1">
    <location>
        <begin position="72"/>
        <end position="81"/>
    </location>
</feature>
<gene>
    <name evidence="2" type="ORF">TSUD_181210</name>
</gene>
<protein>
    <submittedName>
        <fullName evidence="2">Uncharacterized protein</fullName>
    </submittedName>
</protein>
<keyword evidence="3" id="KW-1185">Reference proteome</keyword>
<evidence type="ECO:0000313" key="2">
    <source>
        <dbReference type="EMBL" id="GAU23932.1"/>
    </source>
</evidence>
<dbReference type="EMBL" id="DF973281">
    <property type="protein sequence ID" value="GAU23932.1"/>
    <property type="molecule type" value="Genomic_DNA"/>
</dbReference>
<dbReference type="AlphaFoldDB" id="A0A2Z6MEV1"/>
<reference evidence="3" key="1">
    <citation type="journal article" date="2017" name="Front. Plant Sci.">
        <title>Climate Clever Clovers: New Paradigm to Reduce the Environmental Footprint of Ruminants by Breeding Low Methanogenic Forages Utilizing Haplotype Variation.</title>
        <authorList>
            <person name="Kaur P."/>
            <person name="Appels R."/>
            <person name="Bayer P.E."/>
            <person name="Keeble-Gagnere G."/>
            <person name="Wang J."/>
            <person name="Hirakawa H."/>
            <person name="Shirasawa K."/>
            <person name="Vercoe P."/>
            <person name="Stefanova K."/>
            <person name="Durmic Z."/>
            <person name="Nichols P."/>
            <person name="Revell C."/>
            <person name="Isobe S.N."/>
            <person name="Edwards D."/>
            <person name="Erskine W."/>
        </authorList>
    </citation>
    <scope>NUCLEOTIDE SEQUENCE [LARGE SCALE GENOMIC DNA]</scope>
    <source>
        <strain evidence="3">cv. Daliak</strain>
    </source>
</reference>
<accession>A0A2Z6MEV1</accession>
<evidence type="ECO:0000256" key="1">
    <source>
        <dbReference type="SAM" id="MobiDB-lite"/>
    </source>
</evidence>
<name>A0A2Z6MEV1_TRISU</name>
<proteinExistence type="predicted"/>
<sequence>MKKNCIATVGDFCCVLRGLELAGGETLAERECSGEQKEAEEHEIELDSPLLTAAMAENALREDEPVPPELSRPPREEPLGE</sequence>
<evidence type="ECO:0000313" key="3">
    <source>
        <dbReference type="Proteomes" id="UP000242715"/>
    </source>
</evidence>
<dbReference type="Proteomes" id="UP000242715">
    <property type="component" value="Unassembled WGS sequence"/>
</dbReference>
<feature type="region of interest" description="Disordered" evidence="1">
    <location>
        <begin position="61"/>
        <end position="81"/>
    </location>
</feature>